<reference evidence="1" key="1">
    <citation type="submission" date="2022-05" db="EMBL/GenBank/DDBJ databases">
        <title>Expanded diversity of anoxic marine methylotrophy in a Black Sea sulfate reducing microorganism.</title>
        <authorList>
            <person name="Fischer P.Q."/>
            <person name="Stams A.J.M."/>
            <person name="Villanueva L."/>
            <person name="Sousa D.Z."/>
        </authorList>
    </citation>
    <scope>NUCLEOTIDE SEQUENCE</scope>
    <source>
        <strain evidence="1">P130</strain>
    </source>
</reference>
<dbReference type="RefSeq" id="WP_302049724.1">
    <property type="nucleotide sequence ID" value="NZ_JAMJEV010000019.1"/>
</dbReference>
<sequence>MDSAYQYNYGGCLRLDCDGMTEEYLLVDDCLTIKEEGQVLWQSPGDWRIDNFVLGDVNNDGTVDLVITLWKTGSFGSVKPFWLTSEDASCKNHLFVYRLKDKEMRQVWCSSDLDSPIVSFKIQDIDKDELFELVVEEGQYRKIAGERYELDPFSRVRTTVWRWDEWGFRLVPKEEDPHY</sequence>
<comment type="caution">
    <text evidence="1">The sequence shown here is derived from an EMBL/GenBank/DDBJ whole genome shotgun (WGS) entry which is preliminary data.</text>
</comment>
<evidence type="ECO:0008006" key="3">
    <source>
        <dbReference type="Google" id="ProtNLM"/>
    </source>
</evidence>
<organism evidence="1 2">
    <name type="scientific">Desulfosporosinus nitroreducens</name>
    <dbReference type="NCBI Taxonomy" id="2018668"/>
    <lineage>
        <taxon>Bacteria</taxon>
        <taxon>Bacillati</taxon>
        <taxon>Bacillota</taxon>
        <taxon>Clostridia</taxon>
        <taxon>Eubacteriales</taxon>
        <taxon>Desulfitobacteriaceae</taxon>
        <taxon>Desulfosporosinus</taxon>
    </lineage>
</organism>
<dbReference type="SUPFAM" id="SSF69318">
    <property type="entry name" value="Integrin alpha N-terminal domain"/>
    <property type="match status" value="1"/>
</dbReference>
<evidence type="ECO:0000313" key="2">
    <source>
        <dbReference type="Proteomes" id="UP001176021"/>
    </source>
</evidence>
<gene>
    <name evidence="1" type="ORF">M8H41_19395</name>
</gene>
<accession>A0ABT8QUG1</accession>
<protein>
    <recommendedName>
        <fullName evidence="3">FG-GAP repeat protein</fullName>
    </recommendedName>
</protein>
<evidence type="ECO:0000313" key="1">
    <source>
        <dbReference type="EMBL" id="MDO0824998.1"/>
    </source>
</evidence>
<dbReference type="EMBL" id="JAMJEV010000019">
    <property type="protein sequence ID" value="MDO0824998.1"/>
    <property type="molecule type" value="Genomic_DNA"/>
</dbReference>
<dbReference type="Proteomes" id="UP001176021">
    <property type="component" value="Unassembled WGS sequence"/>
</dbReference>
<name>A0ABT8QUG1_9FIRM</name>
<dbReference type="InterPro" id="IPR028994">
    <property type="entry name" value="Integrin_alpha_N"/>
</dbReference>
<keyword evidence="2" id="KW-1185">Reference proteome</keyword>
<proteinExistence type="predicted"/>